<comment type="catalytic activity">
    <reaction evidence="1">
        <text>ATP + protein L-histidine = ADP + protein N-phospho-L-histidine.</text>
        <dbReference type="EC" id="2.7.13.3"/>
    </reaction>
</comment>
<sequence>MKPVGDGIRVLLIEDDPEDAEIFADMIGDWRLHRFEITVANGMEAAAAALRQDRFDTVVTDLGLGPYQGLETLEAVRSLCRDLPLVVLTGLDEESVGLRAIEIGAQAYLEKGETNGRQAAQTILHAIQRAETLAALDTARRKAEAAQQARSRFFATLSHELRQPLNGMLGYLQLLEMSPAGEAEEHPRYHAALRQSAEHMLGLVNDILDYAKAEAGEMQLDRLPVDLAAVLQEALTALSPLAAQHGVRVDLSVASERAARMVIGDQRRLCQVAINLLSNAIRFSPEGATVRMATGEAEGFRWFSVEDRGPGMDAAGIAVALEPFGQVHRKGGTGLGLPFCDHVAKLLGGRLRIDSSPGRGTIATVLLPAAVPKAPPAAPTRGAAG</sequence>
<dbReference type="PRINTS" id="PR00344">
    <property type="entry name" value="BCTRLSENSOR"/>
</dbReference>
<dbReference type="GO" id="GO:0016301">
    <property type="term" value="F:kinase activity"/>
    <property type="evidence" value="ECO:0007669"/>
    <property type="project" value="UniProtKB-KW"/>
</dbReference>
<dbReference type="PROSITE" id="PS50109">
    <property type="entry name" value="HIS_KIN"/>
    <property type="match status" value="1"/>
</dbReference>
<evidence type="ECO:0000256" key="4">
    <source>
        <dbReference type="ARBA" id="ARBA00022679"/>
    </source>
</evidence>
<dbReference type="InterPro" id="IPR003661">
    <property type="entry name" value="HisK_dim/P_dom"/>
</dbReference>
<dbReference type="InterPro" id="IPR005467">
    <property type="entry name" value="His_kinase_dom"/>
</dbReference>
<protein>
    <recommendedName>
        <fullName evidence="2">histidine kinase</fullName>
        <ecNumber evidence="2">2.7.13.3</ecNumber>
    </recommendedName>
</protein>
<reference evidence="10" key="1">
    <citation type="journal article" date="2019" name="Int. J. Syst. Evol. Microbiol.">
        <title>The Global Catalogue of Microorganisms (GCM) 10K type strain sequencing project: providing services to taxonomists for standard genome sequencing and annotation.</title>
        <authorList>
            <consortium name="The Broad Institute Genomics Platform"/>
            <consortium name="The Broad Institute Genome Sequencing Center for Infectious Disease"/>
            <person name="Wu L."/>
            <person name="Ma J."/>
        </authorList>
    </citation>
    <scope>NUCLEOTIDE SEQUENCE [LARGE SCALE GENOMIC DNA]</scope>
    <source>
        <strain evidence="10">KCTC 42964</strain>
    </source>
</reference>
<dbReference type="RefSeq" id="WP_379905244.1">
    <property type="nucleotide sequence ID" value="NZ_JBHRTR010000037.1"/>
</dbReference>
<dbReference type="InterPro" id="IPR003594">
    <property type="entry name" value="HATPase_dom"/>
</dbReference>
<dbReference type="SUPFAM" id="SSF55874">
    <property type="entry name" value="ATPase domain of HSP90 chaperone/DNA topoisomerase II/histidine kinase"/>
    <property type="match status" value="1"/>
</dbReference>
<accession>A0ABV7L6M7</accession>
<dbReference type="EC" id="2.7.13.3" evidence="2"/>
<feature type="modified residue" description="4-aspartylphosphate" evidence="6">
    <location>
        <position position="61"/>
    </location>
</feature>
<dbReference type="SMART" id="SM00387">
    <property type="entry name" value="HATPase_c"/>
    <property type="match status" value="1"/>
</dbReference>
<dbReference type="SMART" id="SM00448">
    <property type="entry name" value="REC"/>
    <property type="match status" value="1"/>
</dbReference>
<dbReference type="Gene3D" id="3.40.50.2300">
    <property type="match status" value="1"/>
</dbReference>
<dbReference type="InterPro" id="IPR004358">
    <property type="entry name" value="Sig_transdc_His_kin-like_C"/>
</dbReference>
<comment type="caution">
    <text evidence="9">The sequence shown here is derived from an EMBL/GenBank/DDBJ whole genome shotgun (WGS) entry which is preliminary data.</text>
</comment>
<dbReference type="Gene3D" id="3.30.565.10">
    <property type="entry name" value="Histidine kinase-like ATPase, C-terminal domain"/>
    <property type="match status" value="1"/>
</dbReference>
<dbReference type="Pfam" id="PF00512">
    <property type="entry name" value="HisKA"/>
    <property type="match status" value="1"/>
</dbReference>
<dbReference type="Gene3D" id="1.10.287.130">
    <property type="match status" value="1"/>
</dbReference>
<dbReference type="CDD" id="cd00082">
    <property type="entry name" value="HisKA"/>
    <property type="match status" value="1"/>
</dbReference>
<gene>
    <name evidence="9" type="ORF">ACFOGJ_23565</name>
</gene>
<keyword evidence="10" id="KW-1185">Reference proteome</keyword>
<evidence type="ECO:0000256" key="6">
    <source>
        <dbReference type="PROSITE-ProRule" id="PRU00169"/>
    </source>
</evidence>
<evidence type="ECO:0000256" key="2">
    <source>
        <dbReference type="ARBA" id="ARBA00012438"/>
    </source>
</evidence>
<dbReference type="CDD" id="cd00075">
    <property type="entry name" value="HATPase"/>
    <property type="match status" value="1"/>
</dbReference>
<evidence type="ECO:0000313" key="9">
    <source>
        <dbReference type="EMBL" id="MFC3230249.1"/>
    </source>
</evidence>
<feature type="domain" description="Response regulatory" evidence="8">
    <location>
        <begin position="9"/>
        <end position="126"/>
    </location>
</feature>
<dbReference type="SUPFAM" id="SSF52172">
    <property type="entry name" value="CheY-like"/>
    <property type="match status" value="1"/>
</dbReference>
<evidence type="ECO:0000256" key="1">
    <source>
        <dbReference type="ARBA" id="ARBA00000085"/>
    </source>
</evidence>
<organism evidence="9 10">
    <name type="scientific">Marinibaculum pumilum</name>
    <dbReference type="NCBI Taxonomy" id="1766165"/>
    <lineage>
        <taxon>Bacteria</taxon>
        <taxon>Pseudomonadati</taxon>
        <taxon>Pseudomonadota</taxon>
        <taxon>Alphaproteobacteria</taxon>
        <taxon>Rhodospirillales</taxon>
        <taxon>Rhodospirillaceae</taxon>
        <taxon>Marinibaculum</taxon>
    </lineage>
</organism>
<dbReference type="EMBL" id="JBHRTR010000037">
    <property type="protein sequence ID" value="MFC3230249.1"/>
    <property type="molecule type" value="Genomic_DNA"/>
</dbReference>
<dbReference type="SUPFAM" id="SSF47384">
    <property type="entry name" value="Homodimeric domain of signal transducing histidine kinase"/>
    <property type="match status" value="1"/>
</dbReference>
<dbReference type="InterPro" id="IPR011006">
    <property type="entry name" value="CheY-like_superfamily"/>
</dbReference>
<dbReference type="PROSITE" id="PS50110">
    <property type="entry name" value="RESPONSE_REGULATORY"/>
    <property type="match status" value="1"/>
</dbReference>
<dbReference type="InterPro" id="IPR001789">
    <property type="entry name" value="Sig_transdc_resp-reg_receiver"/>
</dbReference>
<dbReference type="Pfam" id="PF02518">
    <property type="entry name" value="HATPase_c"/>
    <property type="match status" value="1"/>
</dbReference>
<dbReference type="PANTHER" id="PTHR43047">
    <property type="entry name" value="TWO-COMPONENT HISTIDINE PROTEIN KINASE"/>
    <property type="match status" value="1"/>
</dbReference>
<keyword evidence="5 9" id="KW-0418">Kinase</keyword>
<evidence type="ECO:0000256" key="3">
    <source>
        <dbReference type="ARBA" id="ARBA00022553"/>
    </source>
</evidence>
<dbReference type="Proteomes" id="UP001595528">
    <property type="component" value="Unassembled WGS sequence"/>
</dbReference>
<keyword evidence="4" id="KW-0808">Transferase</keyword>
<dbReference type="Pfam" id="PF00072">
    <property type="entry name" value="Response_reg"/>
    <property type="match status" value="1"/>
</dbReference>
<dbReference type="SMART" id="SM00388">
    <property type="entry name" value="HisKA"/>
    <property type="match status" value="1"/>
</dbReference>
<dbReference type="PANTHER" id="PTHR43047:SF71">
    <property type="entry name" value="HISTIDINE KINASE CONTAINING CHEY-HOMOLOGOUS RECEIVER DOMAIN-RELATED"/>
    <property type="match status" value="1"/>
</dbReference>
<feature type="domain" description="Histidine kinase" evidence="7">
    <location>
        <begin position="156"/>
        <end position="371"/>
    </location>
</feature>
<keyword evidence="3 6" id="KW-0597">Phosphoprotein</keyword>
<evidence type="ECO:0000259" key="7">
    <source>
        <dbReference type="PROSITE" id="PS50109"/>
    </source>
</evidence>
<dbReference type="InterPro" id="IPR036890">
    <property type="entry name" value="HATPase_C_sf"/>
</dbReference>
<evidence type="ECO:0000256" key="5">
    <source>
        <dbReference type="ARBA" id="ARBA00022777"/>
    </source>
</evidence>
<evidence type="ECO:0000259" key="8">
    <source>
        <dbReference type="PROSITE" id="PS50110"/>
    </source>
</evidence>
<dbReference type="InterPro" id="IPR036097">
    <property type="entry name" value="HisK_dim/P_sf"/>
</dbReference>
<name>A0ABV7L6M7_9PROT</name>
<evidence type="ECO:0000313" key="10">
    <source>
        <dbReference type="Proteomes" id="UP001595528"/>
    </source>
</evidence>
<dbReference type="CDD" id="cd00156">
    <property type="entry name" value="REC"/>
    <property type="match status" value="1"/>
</dbReference>
<proteinExistence type="predicted"/>